<gene>
    <name evidence="1" type="ORF">SAMN05216255_1536</name>
</gene>
<keyword evidence="2" id="KW-1185">Reference proteome</keyword>
<organism evidence="1 2">
    <name type="scientific">Pseudomonas segetis</name>
    <dbReference type="NCBI Taxonomy" id="298908"/>
    <lineage>
        <taxon>Bacteria</taxon>
        <taxon>Pseudomonadati</taxon>
        <taxon>Pseudomonadota</taxon>
        <taxon>Gammaproteobacteria</taxon>
        <taxon>Pseudomonadales</taxon>
        <taxon>Pseudomonadaceae</taxon>
        <taxon>Pseudomonas</taxon>
    </lineage>
</organism>
<evidence type="ECO:0000313" key="1">
    <source>
        <dbReference type="EMBL" id="SNS15760.1"/>
    </source>
</evidence>
<evidence type="ECO:0000313" key="2">
    <source>
        <dbReference type="Proteomes" id="UP000242915"/>
    </source>
</evidence>
<dbReference type="Proteomes" id="UP000242915">
    <property type="component" value="Unassembled WGS sequence"/>
</dbReference>
<dbReference type="RefSeq" id="WP_089359332.1">
    <property type="nucleotide sequence ID" value="NZ_FZOG01000002.1"/>
</dbReference>
<accession>A0A239C6L8</accession>
<dbReference type="AlphaFoldDB" id="A0A239C6L8"/>
<reference evidence="2" key="1">
    <citation type="submission" date="2017-06" db="EMBL/GenBank/DDBJ databases">
        <authorList>
            <person name="Varghese N."/>
            <person name="Submissions S."/>
        </authorList>
    </citation>
    <scope>NUCLEOTIDE SEQUENCE [LARGE SCALE GENOMIC DNA]</scope>
    <source>
        <strain evidence="2">CIP 108523</strain>
    </source>
</reference>
<dbReference type="EMBL" id="FZOG01000002">
    <property type="protein sequence ID" value="SNS15760.1"/>
    <property type="molecule type" value="Genomic_DNA"/>
</dbReference>
<protein>
    <submittedName>
        <fullName evidence="1">Uncharacterized protein</fullName>
    </submittedName>
</protein>
<sequence length="705" mass="76878">MARVPAIEGRQVQLAGTGAQGFSMRAPDVSGLTRGLEQAENGVMREVQKQREEAETAQVKEAARAYDEYEQDLKFNPETGLYTRKGKNAADITNIGTAELDTKYDEIASGIQNERVKKRFDDYRLAKRAQFGQEFNRYEFQQNQVYKDEVDAGSLETTLQGAALYYNQPEKIAQYQQQAAALVKSRAQRKGTAEELTQAELLKTNSSMMTGVIQRLANDDPYKAKSYFEQQQGGMTAEDQVRVDNLISREIKSREIEAKQLQAIGRAELSSRVSDASAAYLSGFDYENPPSQAEFIAGYGAEDGAKRYEQFVKAQGLGRAIQSIASASPEERQQIINDFNPAKDGVASAGFQQDAKLYGTLINAASRLGSEMQSDPAQYVAARSQIVKRAAQGLSSGDPADADAYANATIAEQQRLGVASPKLLTDNQAASIAASFSNTTDGGDNAAKMIEQLQGQWGKHWPQVFSQLQGKLPGAALVIGTGVDQQTASTLARIAPIKTADLKKGLDSTDTTEAKRTLNDRFAEFRNTLAGQAGGERTFTTLYDEAERLTYAYMRQGKSYADAAELATKSLIDDKYTIKGSWRAPKQLDADIIEDGAEKFIDAIDPSTIAFAVPSGVSEDFAKERVKAALSKDAYWVTAPDESGLALYYGGGAVLDKEGNPIIQGWDDLAGESAKVPSLFDRFNEGREKMINAEKQRLSGQGAEQ</sequence>
<name>A0A239C6L8_9PSED</name>
<proteinExistence type="predicted"/>